<evidence type="ECO:0000256" key="2">
    <source>
        <dbReference type="ARBA" id="ARBA00022737"/>
    </source>
</evidence>
<feature type="non-terminal residue" evidence="5">
    <location>
        <position position="154"/>
    </location>
</feature>
<comment type="caution">
    <text evidence="5">The sequence shown here is derived from an EMBL/GenBank/DDBJ whole genome shotgun (WGS) entry which is preliminary data.</text>
</comment>
<dbReference type="InterPro" id="IPR011992">
    <property type="entry name" value="EF-hand-dom_pair"/>
</dbReference>
<gene>
    <name evidence="5" type="ORF">PGLA1383_LOCUS14337</name>
</gene>
<keyword evidence="1" id="KW-0479">Metal-binding</keyword>
<dbReference type="GO" id="GO:0005509">
    <property type="term" value="F:calcium ion binding"/>
    <property type="evidence" value="ECO:0007669"/>
    <property type="project" value="InterPro"/>
</dbReference>
<accession>A0A813EB52</accession>
<evidence type="ECO:0000313" key="6">
    <source>
        <dbReference type="Proteomes" id="UP000654075"/>
    </source>
</evidence>
<feature type="non-terminal residue" evidence="5">
    <location>
        <position position="1"/>
    </location>
</feature>
<dbReference type="Pfam" id="PF13202">
    <property type="entry name" value="EF-hand_5"/>
    <property type="match status" value="1"/>
</dbReference>
<dbReference type="CDD" id="cd00051">
    <property type="entry name" value="EFh"/>
    <property type="match status" value="1"/>
</dbReference>
<dbReference type="AlphaFoldDB" id="A0A813EB52"/>
<dbReference type="Proteomes" id="UP000654075">
    <property type="component" value="Unassembled WGS sequence"/>
</dbReference>
<evidence type="ECO:0000256" key="3">
    <source>
        <dbReference type="ARBA" id="ARBA00022837"/>
    </source>
</evidence>
<name>A0A813EB52_POLGL</name>
<dbReference type="Gene3D" id="1.10.238.10">
    <property type="entry name" value="EF-hand"/>
    <property type="match status" value="2"/>
</dbReference>
<dbReference type="InterPro" id="IPR002048">
    <property type="entry name" value="EF_hand_dom"/>
</dbReference>
<dbReference type="InterPro" id="IPR039647">
    <property type="entry name" value="EF_hand_pair_protein_CML-like"/>
</dbReference>
<dbReference type="PANTHER" id="PTHR10891">
    <property type="entry name" value="EF-HAND CALCIUM-BINDING DOMAIN CONTAINING PROTEIN"/>
    <property type="match status" value="1"/>
</dbReference>
<protein>
    <recommendedName>
        <fullName evidence="4">EF-hand domain-containing protein</fullName>
    </recommendedName>
</protein>
<keyword evidence="6" id="KW-1185">Reference proteome</keyword>
<reference evidence="5" key="1">
    <citation type="submission" date="2021-02" db="EMBL/GenBank/DDBJ databases">
        <authorList>
            <person name="Dougan E. K."/>
            <person name="Rhodes N."/>
            <person name="Thang M."/>
            <person name="Chan C."/>
        </authorList>
    </citation>
    <scope>NUCLEOTIDE SEQUENCE</scope>
</reference>
<feature type="domain" description="EF-hand" evidence="4">
    <location>
        <begin position="35"/>
        <end position="70"/>
    </location>
</feature>
<feature type="domain" description="EF-hand" evidence="4">
    <location>
        <begin position="1"/>
        <end position="31"/>
    </location>
</feature>
<dbReference type="Pfam" id="PF13499">
    <property type="entry name" value="EF-hand_7"/>
    <property type="match status" value="1"/>
</dbReference>
<dbReference type="PROSITE" id="PS00018">
    <property type="entry name" value="EF_HAND_1"/>
    <property type="match status" value="3"/>
</dbReference>
<dbReference type="SMART" id="SM00054">
    <property type="entry name" value="EFh"/>
    <property type="match status" value="3"/>
</dbReference>
<proteinExistence type="predicted"/>
<keyword evidence="2" id="KW-0677">Repeat</keyword>
<dbReference type="SUPFAM" id="SSF47473">
    <property type="entry name" value="EF-hand"/>
    <property type="match status" value="1"/>
</dbReference>
<evidence type="ECO:0000259" key="4">
    <source>
        <dbReference type="PROSITE" id="PS50222"/>
    </source>
</evidence>
<sequence length="154" mass="17221">AEKAWARIDKNGDGRLSYQELKPLLKSRLSSDVQSDEDRVYSVMSKMDKNRSGYVDRHEFIEAVSRCLGGRSILEEANDGQLSARGKRSLLLQQELDQWGEQEVSQCWAAAQGAIRALSATTGCASSVFEVLDEDDDGVIDRSEFQQGLHQLLR</sequence>
<organism evidence="5 6">
    <name type="scientific">Polarella glacialis</name>
    <name type="common">Dinoflagellate</name>
    <dbReference type="NCBI Taxonomy" id="89957"/>
    <lineage>
        <taxon>Eukaryota</taxon>
        <taxon>Sar</taxon>
        <taxon>Alveolata</taxon>
        <taxon>Dinophyceae</taxon>
        <taxon>Suessiales</taxon>
        <taxon>Suessiaceae</taxon>
        <taxon>Polarella</taxon>
    </lineage>
</organism>
<dbReference type="InterPro" id="IPR018247">
    <property type="entry name" value="EF_Hand_1_Ca_BS"/>
</dbReference>
<dbReference type="PROSITE" id="PS50222">
    <property type="entry name" value="EF_HAND_2"/>
    <property type="match status" value="3"/>
</dbReference>
<keyword evidence="3" id="KW-0106">Calcium</keyword>
<evidence type="ECO:0000313" key="5">
    <source>
        <dbReference type="EMBL" id="CAE8595843.1"/>
    </source>
</evidence>
<dbReference type="EMBL" id="CAJNNV010008164">
    <property type="protein sequence ID" value="CAE8595843.1"/>
    <property type="molecule type" value="Genomic_DNA"/>
</dbReference>
<dbReference type="OrthoDB" id="417943at2759"/>
<feature type="domain" description="EF-hand" evidence="4">
    <location>
        <begin position="120"/>
        <end position="154"/>
    </location>
</feature>
<evidence type="ECO:0000256" key="1">
    <source>
        <dbReference type="ARBA" id="ARBA00022723"/>
    </source>
</evidence>